<dbReference type="Proteomes" id="UP000664940">
    <property type="component" value="Unassembled WGS sequence"/>
</dbReference>
<keyword evidence="1" id="KW-1133">Transmembrane helix</keyword>
<protein>
    <submittedName>
        <fullName evidence="2">Uncharacterized protein</fullName>
    </submittedName>
</protein>
<keyword evidence="1" id="KW-0812">Transmembrane</keyword>
<keyword evidence="1" id="KW-0472">Membrane</keyword>
<accession>A0A834A2H0</accession>
<evidence type="ECO:0000313" key="2">
    <source>
        <dbReference type="EMBL" id="KAF6104400.1"/>
    </source>
</evidence>
<dbReference type="AlphaFoldDB" id="A0A834A2H0"/>
<evidence type="ECO:0000313" key="3">
    <source>
        <dbReference type="Proteomes" id="UP000664940"/>
    </source>
</evidence>
<feature type="transmembrane region" description="Helical" evidence="1">
    <location>
        <begin position="12"/>
        <end position="31"/>
    </location>
</feature>
<sequence>MIFLTDFFSPMISLITFLTFFPCFSLLFNTVWSSSVFQTWTLILPFFKGFILMQMLARSVHVIMDENKIHFPVEEKGQHDFSLKGSKNLGPCCDQPSLGFSAHYMMVLIYYAQVCFRWLPFTENKGASAASHTTEGYLQMEREK</sequence>
<reference evidence="2 3" key="1">
    <citation type="journal article" date="2020" name="Nature">
        <title>Six reference-quality genomes reveal evolution of bat adaptations.</title>
        <authorList>
            <person name="Jebb D."/>
            <person name="Huang Z."/>
            <person name="Pippel M."/>
            <person name="Hughes G.M."/>
            <person name="Lavrichenko K."/>
            <person name="Devanna P."/>
            <person name="Winkler S."/>
            <person name="Jermiin L.S."/>
            <person name="Skirmuntt E.C."/>
            <person name="Katzourakis A."/>
            <person name="Burkitt-Gray L."/>
            <person name="Ray D.A."/>
            <person name="Sullivan K.A.M."/>
            <person name="Roscito J.G."/>
            <person name="Kirilenko B.M."/>
            <person name="Davalos L.M."/>
            <person name="Corthals A.P."/>
            <person name="Power M.L."/>
            <person name="Jones G."/>
            <person name="Ransome R.D."/>
            <person name="Dechmann D.K.N."/>
            <person name="Locatelli A.G."/>
            <person name="Puechmaille S.J."/>
            <person name="Fedrigo O."/>
            <person name="Jarvis E.D."/>
            <person name="Hiller M."/>
            <person name="Vernes S.C."/>
            <person name="Myers E.W."/>
            <person name="Teeling E.C."/>
        </authorList>
    </citation>
    <scope>NUCLEOTIDE SEQUENCE [LARGE SCALE GENOMIC DNA]</scope>
    <source>
        <strain evidence="2">Bat1K_MPI-CBG_1</strain>
    </source>
</reference>
<evidence type="ECO:0000256" key="1">
    <source>
        <dbReference type="SAM" id="Phobius"/>
    </source>
</evidence>
<organism evidence="2 3">
    <name type="scientific">Phyllostomus discolor</name>
    <name type="common">pale spear-nosed bat</name>
    <dbReference type="NCBI Taxonomy" id="89673"/>
    <lineage>
        <taxon>Eukaryota</taxon>
        <taxon>Metazoa</taxon>
        <taxon>Chordata</taxon>
        <taxon>Craniata</taxon>
        <taxon>Vertebrata</taxon>
        <taxon>Euteleostomi</taxon>
        <taxon>Mammalia</taxon>
        <taxon>Eutheria</taxon>
        <taxon>Laurasiatheria</taxon>
        <taxon>Chiroptera</taxon>
        <taxon>Yangochiroptera</taxon>
        <taxon>Phyllostomidae</taxon>
        <taxon>Phyllostominae</taxon>
        <taxon>Phyllostomus</taxon>
    </lineage>
</organism>
<name>A0A834A2H0_9CHIR</name>
<comment type="caution">
    <text evidence="2">The sequence shown here is derived from an EMBL/GenBank/DDBJ whole genome shotgun (WGS) entry which is preliminary data.</text>
</comment>
<feature type="transmembrane region" description="Helical" evidence="1">
    <location>
        <begin position="37"/>
        <end position="57"/>
    </location>
</feature>
<proteinExistence type="predicted"/>
<gene>
    <name evidence="2" type="ORF">HJG60_011338</name>
</gene>
<dbReference type="EMBL" id="JABVXQ010000006">
    <property type="protein sequence ID" value="KAF6104400.1"/>
    <property type="molecule type" value="Genomic_DNA"/>
</dbReference>